<organism evidence="2">
    <name type="scientific">Oryza glumipatula</name>
    <dbReference type="NCBI Taxonomy" id="40148"/>
    <lineage>
        <taxon>Eukaryota</taxon>
        <taxon>Viridiplantae</taxon>
        <taxon>Streptophyta</taxon>
        <taxon>Embryophyta</taxon>
        <taxon>Tracheophyta</taxon>
        <taxon>Spermatophyta</taxon>
        <taxon>Magnoliopsida</taxon>
        <taxon>Liliopsida</taxon>
        <taxon>Poales</taxon>
        <taxon>Poaceae</taxon>
        <taxon>BOP clade</taxon>
        <taxon>Oryzoideae</taxon>
        <taxon>Oryzeae</taxon>
        <taxon>Oryzinae</taxon>
        <taxon>Oryza</taxon>
    </lineage>
</organism>
<reference evidence="2" key="3">
    <citation type="submission" date="2018-05" db="EMBL/GenBank/DDBJ databases">
        <title>OgluRS3 (Oryza glumaepatula Reference Sequence Version 3).</title>
        <authorList>
            <person name="Zhang J."/>
            <person name="Kudrna D."/>
            <person name="Lee S."/>
            <person name="Talag J."/>
            <person name="Welchert J."/>
            <person name="Wing R.A."/>
        </authorList>
    </citation>
    <scope>NUCLEOTIDE SEQUENCE [LARGE SCALE GENOMIC DNA]</scope>
</reference>
<feature type="compositionally biased region" description="Basic and acidic residues" evidence="1">
    <location>
        <begin position="13"/>
        <end position="24"/>
    </location>
</feature>
<feature type="region of interest" description="Disordered" evidence="1">
    <location>
        <begin position="165"/>
        <end position="192"/>
    </location>
</feature>
<reference evidence="2" key="2">
    <citation type="submission" date="2015-04" db="UniProtKB">
        <authorList>
            <consortium name="EnsemblPlants"/>
        </authorList>
    </citation>
    <scope>IDENTIFICATION</scope>
</reference>
<keyword evidence="3" id="KW-1185">Reference proteome</keyword>
<feature type="compositionally biased region" description="Basic residues" evidence="1">
    <location>
        <begin position="177"/>
        <end position="188"/>
    </location>
</feature>
<accession>A0A0D9YAA0</accession>
<name>A0A0D9YAA0_9ORYZ</name>
<evidence type="ECO:0000313" key="2">
    <source>
        <dbReference type="EnsemblPlants" id="OGLUM01G22530.1"/>
    </source>
</evidence>
<dbReference type="Gramene" id="OGLUM01G22530.1">
    <property type="protein sequence ID" value="OGLUM01G22530.1"/>
    <property type="gene ID" value="OGLUM01G22530"/>
</dbReference>
<sequence>MARKEAGEDDNDDVNKIERGDGTRRLRRAKSWAPAWPEGAGGRPEQTPARAGASAPAHRHRQLQPTAAITSAPAGCHHSGPACRRSSLRMVEDVHHAVDADAKPSAFVAHAHWYDSADNGVGGGGGEWRKGSPLIHTYLVSFHGFFVRMSPSLWVLPLSSDGRGGRLNDAGAPLGRARVRKKRSKEKKRREEFLPSITDKWNPTY</sequence>
<dbReference type="Proteomes" id="UP000026961">
    <property type="component" value="Chromosome 1"/>
</dbReference>
<proteinExistence type="predicted"/>
<dbReference type="EnsemblPlants" id="OGLUM01G22530.1">
    <property type="protein sequence ID" value="OGLUM01G22530.1"/>
    <property type="gene ID" value="OGLUM01G22530"/>
</dbReference>
<evidence type="ECO:0000256" key="1">
    <source>
        <dbReference type="SAM" id="MobiDB-lite"/>
    </source>
</evidence>
<dbReference type="AlphaFoldDB" id="A0A0D9YAA0"/>
<evidence type="ECO:0000313" key="3">
    <source>
        <dbReference type="Proteomes" id="UP000026961"/>
    </source>
</evidence>
<feature type="region of interest" description="Disordered" evidence="1">
    <location>
        <begin position="1"/>
        <end position="59"/>
    </location>
</feature>
<reference evidence="2" key="1">
    <citation type="submission" date="2013-08" db="EMBL/GenBank/DDBJ databases">
        <title>Oryza genome evolution.</title>
        <authorList>
            <person name="Wing R.A."/>
            <person name="Panaud O."/>
            <person name="Oliveira A.C."/>
        </authorList>
    </citation>
    <scope>NUCLEOTIDE SEQUENCE</scope>
</reference>
<dbReference type="HOGENOM" id="CLU_1339369_0_0_1"/>
<protein>
    <submittedName>
        <fullName evidence="2">Uncharacterized protein</fullName>
    </submittedName>
</protein>